<dbReference type="InterPro" id="IPR009057">
    <property type="entry name" value="Homeodomain-like_sf"/>
</dbReference>
<dbReference type="InterPro" id="IPR018062">
    <property type="entry name" value="HTH_AraC-typ_CS"/>
</dbReference>
<dbReference type="Gene3D" id="1.10.10.60">
    <property type="entry name" value="Homeodomain-like"/>
    <property type="match status" value="2"/>
</dbReference>
<dbReference type="InterPro" id="IPR001789">
    <property type="entry name" value="Sig_transdc_resp-reg_receiver"/>
</dbReference>
<keyword evidence="4" id="KW-0597">Phosphoprotein</keyword>
<dbReference type="Pfam" id="PF17853">
    <property type="entry name" value="GGDEF_2"/>
    <property type="match status" value="1"/>
</dbReference>
<dbReference type="EMBL" id="JBHLWN010000102">
    <property type="protein sequence ID" value="MFC0215707.1"/>
    <property type="molecule type" value="Genomic_DNA"/>
</dbReference>
<comment type="caution">
    <text evidence="7">The sequence shown here is derived from an EMBL/GenBank/DDBJ whole genome shotgun (WGS) entry which is preliminary data.</text>
</comment>
<keyword evidence="1" id="KW-0805">Transcription regulation</keyword>
<evidence type="ECO:0000256" key="3">
    <source>
        <dbReference type="ARBA" id="ARBA00023163"/>
    </source>
</evidence>
<dbReference type="Proteomes" id="UP001589776">
    <property type="component" value="Unassembled WGS sequence"/>
</dbReference>
<dbReference type="InterPro" id="IPR011006">
    <property type="entry name" value="CheY-like_superfamily"/>
</dbReference>
<dbReference type="SUPFAM" id="SSF46689">
    <property type="entry name" value="Homeodomain-like"/>
    <property type="match status" value="2"/>
</dbReference>
<keyword evidence="3" id="KW-0804">Transcription</keyword>
<dbReference type="CDD" id="cd17536">
    <property type="entry name" value="REC_YesN-like"/>
    <property type="match status" value="1"/>
</dbReference>
<dbReference type="InterPro" id="IPR018060">
    <property type="entry name" value="HTH_AraC"/>
</dbReference>
<dbReference type="SUPFAM" id="SSF52172">
    <property type="entry name" value="CheY-like"/>
    <property type="match status" value="1"/>
</dbReference>
<accession>A0ABV6DSS7</accession>
<reference evidence="7 8" key="1">
    <citation type="submission" date="2024-09" db="EMBL/GenBank/DDBJ databases">
        <authorList>
            <person name="Sun Q."/>
            <person name="Mori K."/>
        </authorList>
    </citation>
    <scope>NUCLEOTIDE SEQUENCE [LARGE SCALE GENOMIC DNA]</scope>
    <source>
        <strain evidence="7 8">CCM 7759</strain>
    </source>
</reference>
<dbReference type="Pfam" id="PF12833">
    <property type="entry name" value="HTH_18"/>
    <property type="match status" value="1"/>
</dbReference>
<dbReference type="PANTHER" id="PTHR43280:SF2">
    <property type="entry name" value="HTH-TYPE TRANSCRIPTIONAL REGULATOR EXSA"/>
    <property type="match status" value="1"/>
</dbReference>
<feature type="domain" description="Response regulatory" evidence="6">
    <location>
        <begin position="3"/>
        <end position="120"/>
    </location>
</feature>
<evidence type="ECO:0000313" key="8">
    <source>
        <dbReference type="Proteomes" id="UP001589776"/>
    </source>
</evidence>
<dbReference type="PROSITE" id="PS00041">
    <property type="entry name" value="HTH_ARAC_FAMILY_1"/>
    <property type="match status" value="1"/>
</dbReference>
<gene>
    <name evidence="7" type="ORF">ACFFK0_25240</name>
</gene>
<feature type="domain" description="HTH araC/xylS-type" evidence="5">
    <location>
        <begin position="435"/>
        <end position="533"/>
    </location>
</feature>
<sequence>MPKLLIVDDETIFRKGVRHLIAEMNSDWTVVDEARDGLEAIEKVEFHRPDFIITDVRMPRMDGIQLQHMLKERYPFIRCIVMSGFSDFEYARQSLKLGAKDYLMKPLEREELYRTLWRLKEEWLADKGKQLAASRGLEEDRQTREQLRQHILTGLVQGTVKQEELELLDHVGLSFPHPCFVCCVAQLDRESVGEERYARSAPSLFGLYLRHFMQETIEEEMHSFVFVLSDTKVVALLNYEPEPDSMQRIVTLAVNTQNRIRAFSSMTVTIGVGNAANGLDSIARSCKEAETALYTRLITGGDRVYTYENPSLHVLAKQEHDAEDGKLIERILREGHTEHIGQYAAGWIHRLCDSASGPDMIRQQICKLLLHVYELVVKQGAAQDSIQGKEVKDILSEACSISSRTELISYVQQLLIAASETLQEQQKPSVSGPIEAVLRYIDEHYAQPITLGKAAEQVYLSPPYLSSLFKARTGKSFIDYVTERRIEEAKKRLAYTDEKIVSIADSTGFANIRHFNRVFKTFTQLTPKQYREQAQSC</sequence>
<evidence type="ECO:0000259" key="6">
    <source>
        <dbReference type="PROSITE" id="PS50110"/>
    </source>
</evidence>
<organism evidence="7 8">
    <name type="scientific">Paenibacillus chartarius</name>
    <dbReference type="NCBI Taxonomy" id="747481"/>
    <lineage>
        <taxon>Bacteria</taxon>
        <taxon>Bacillati</taxon>
        <taxon>Bacillota</taxon>
        <taxon>Bacilli</taxon>
        <taxon>Bacillales</taxon>
        <taxon>Paenibacillaceae</taxon>
        <taxon>Paenibacillus</taxon>
    </lineage>
</organism>
<evidence type="ECO:0000256" key="4">
    <source>
        <dbReference type="PROSITE-ProRule" id="PRU00169"/>
    </source>
</evidence>
<dbReference type="SMART" id="SM00448">
    <property type="entry name" value="REC"/>
    <property type="match status" value="1"/>
</dbReference>
<protein>
    <submittedName>
        <fullName evidence="7">Response regulator</fullName>
    </submittedName>
</protein>
<keyword evidence="8" id="KW-1185">Reference proteome</keyword>
<dbReference type="Pfam" id="PF00072">
    <property type="entry name" value="Response_reg"/>
    <property type="match status" value="1"/>
</dbReference>
<evidence type="ECO:0000259" key="5">
    <source>
        <dbReference type="PROSITE" id="PS01124"/>
    </source>
</evidence>
<dbReference type="Gene3D" id="3.40.50.2300">
    <property type="match status" value="1"/>
</dbReference>
<dbReference type="PROSITE" id="PS01124">
    <property type="entry name" value="HTH_ARAC_FAMILY_2"/>
    <property type="match status" value="1"/>
</dbReference>
<feature type="modified residue" description="4-aspartylphosphate" evidence="4">
    <location>
        <position position="55"/>
    </location>
</feature>
<dbReference type="InterPro" id="IPR041522">
    <property type="entry name" value="CdaR_GGDEF"/>
</dbReference>
<evidence type="ECO:0000256" key="2">
    <source>
        <dbReference type="ARBA" id="ARBA00023125"/>
    </source>
</evidence>
<name>A0ABV6DSS7_9BACL</name>
<dbReference type="PROSITE" id="PS50110">
    <property type="entry name" value="RESPONSE_REGULATORY"/>
    <property type="match status" value="1"/>
</dbReference>
<evidence type="ECO:0000313" key="7">
    <source>
        <dbReference type="EMBL" id="MFC0215707.1"/>
    </source>
</evidence>
<dbReference type="RefSeq" id="WP_377473168.1">
    <property type="nucleotide sequence ID" value="NZ_JBHLWN010000102.1"/>
</dbReference>
<keyword evidence="2" id="KW-0238">DNA-binding</keyword>
<proteinExistence type="predicted"/>
<dbReference type="SMART" id="SM00342">
    <property type="entry name" value="HTH_ARAC"/>
    <property type="match status" value="1"/>
</dbReference>
<dbReference type="PANTHER" id="PTHR43280">
    <property type="entry name" value="ARAC-FAMILY TRANSCRIPTIONAL REGULATOR"/>
    <property type="match status" value="1"/>
</dbReference>
<evidence type="ECO:0000256" key="1">
    <source>
        <dbReference type="ARBA" id="ARBA00023015"/>
    </source>
</evidence>